<dbReference type="PANTHER" id="PTHR32309:SF13">
    <property type="entry name" value="FERRIC ENTEROBACTIN TRANSPORT PROTEIN FEPE"/>
    <property type="match status" value="1"/>
</dbReference>
<sequence>MDRAFFYQQYKPSMSSSSLFFKNAKIRLEQIRTHAILRNKLFLLTVVLPTVLSILYFGIIKSDVYVSESRFVVRSPERPVQTGLGAIIQGAGFARALDDTYSVHDYMLSRDALYSVNRSFDLRQAFSRKEADLFSRFNPLGIDNSFEALFLYYQHRVEINLNVSSSISTLRTRAFTATDSRELNELLLRRAEELINKLNERGRNDLIRYAQQEVNVAQQQLRKTALALSLFRNKNGVFDPVGQSALQLQQVAKLQDELIATKTQLAQVTAFTPESPQIPVLQQRVSAIQSEIDTETAKITGKSTGSDPSLTSKAVEYERLSLDRSFAEKQLAAAMASLEQARNEAQRKQLYLERIVQPNKPDIAIEPQRIRAILTTLAVGVVVWGILSMLFAGIREHHD</sequence>
<feature type="transmembrane region" description="Helical" evidence="1">
    <location>
        <begin position="41"/>
        <end position="60"/>
    </location>
</feature>
<dbReference type="PANTHER" id="PTHR32309">
    <property type="entry name" value="TYROSINE-PROTEIN KINASE"/>
    <property type="match status" value="1"/>
</dbReference>
<dbReference type="EMBL" id="CP000492">
    <property type="protein sequence ID" value="ABL66334.1"/>
    <property type="molecule type" value="Genomic_DNA"/>
</dbReference>
<keyword evidence="1" id="KW-0812">Transmembrane</keyword>
<reference evidence="2 3" key="1">
    <citation type="submission" date="2006-12" db="EMBL/GenBank/DDBJ databases">
        <title>Complete sequence of Chlorobium phaeobacteroides DSM 266.</title>
        <authorList>
            <consortium name="US DOE Joint Genome Institute"/>
            <person name="Copeland A."/>
            <person name="Lucas S."/>
            <person name="Lapidus A."/>
            <person name="Barry K."/>
            <person name="Detter J.C."/>
            <person name="Glavina del Rio T."/>
            <person name="Hammon N."/>
            <person name="Israni S."/>
            <person name="Pitluck S."/>
            <person name="Goltsman E."/>
            <person name="Schmutz J."/>
            <person name="Larimer F."/>
            <person name="Land M."/>
            <person name="Hauser L."/>
            <person name="Mikhailova N."/>
            <person name="Li T."/>
            <person name="Overmann J."/>
            <person name="Bryant D.A."/>
            <person name="Richardson P."/>
        </authorList>
    </citation>
    <scope>NUCLEOTIDE SEQUENCE [LARGE SCALE GENOMIC DNA]</scope>
    <source>
        <strain evidence="2 3">DSM 266</strain>
    </source>
</reference>
<name>A1BIV7_CHLPD</name>
<dbReference type="GO" id="GO:0004713">
    <property type="term" value="F:protein tyrosine kinase activity"/>
    <property type="evidence" value="ECO:0007669"/>
    <property type="project" value="TreeGrafter"/>
</dbReference>
<keyword evidence="1" id="KW-0472">Membrane</keyword>
<dbReference type="KEGG" id="cph:Cpha266_2346"/>
<dbReference type="eggNOG" id="COG3524">
    <property type="taxonomic scope" value="Bacteria"/>
</dbReference>
<keyword evidence="3" id="KW-1185">Reference proteome</keyword>
<dbReference type="Proteomes" id="UP000008701">
    <property type="component" value="Chromosome"/>
</dbReference>
<accession>A1BIV7</accession>
<proteinExistence type="predicted"/>
<protein>
    <submittedName>
        <fullName evidence="2">Lipopolysaccharide biosynthesis</fullName>
    </submittedName>
</protein>
<dbReference type="InterPro" id="IPR050445">
    <property type="entry name" value="Bact_polysacc_biosynth/exp"/>
</dbReference>
<evidence type="ECO:0000256" key="1">
    <source>
        <dbReference type="SAM" id="Phobius"/>
    </source>
</evidence>
<organism evidence="2 3">
    <name type="scientific">Chlorobium phaeobacteroides (strain DSM 266 / SMG 266 / 2430)</name>
    <dbReference type="NCBI Taxonomy" id="290317"/>
    <lineage>
        <taxon>Bacteria</taxon>
        <taxon>Pseudomonadati</taxon>
        <taxon>Chlorobiota</taxon>
        <taxon>Chlorobiia</taxon>
        <taxon>Chlorobiales</taxon>
        <taxon>Chlorobiaceae</taxon>
        <taxon>Chlorobium/Pelodictyon group</taxon>
        <taxon>Chlorobium</taxon>
    </lineage>
</organism>
<dbReference type="GO" id="GO:0005886">
    <property type="term" value="C:plasma membrane"/>
    <property type="evidence" value="ECO:0007669"/>
    <property type="project" value="TreeGrafter"/>
</dbReference>
<gene>
    <name evidence="2" type="ordered locus">Cpha266_2346</name>
</gene>
<dbReference type="STRING" id="290317.Cpha266_2346"/>
<dbReference type="HOGENOM" id="CLU_027864_0_1_10"/>
<feature type="transmembrane region" description="Helical" evidence="1">
    <location>
        <begin position="372"/>
        <end position="394"/>
    </location>
</feature>
<dbReference type="AlphaFoldDB" id="A1BIV7"/>
<evidence type="ECO:0000313" key="3">
    <source>
        <dbReference type="Proteomes" id="UP000008701"/>
    </source>
</evidence>
<keyword evidence="1" id="KW-1133">Transmembrane helix</keyword>
<evidence type="ECO:0000313" key="2">
    <source>
        <dbReference type="EMBL" id="ABL66334.1"/>
    </source>
</evidence>